<dbReference type="Proteomes" id="UP000287352">
    <property type="component" value="Unassembled WGS sequence"/>
</dbReference>
<proteinExistence type="predicted"/>
<dbReference type="RefSeq" id="WP_161975422.1">
    <property type="nucleotide sequence ID" value="NZ_BIFR01000001.1"/>
</dbReference>
<gene>
    <name evidence="1" type="ORF">KTT_22600</name>
</gene>
<evidence type="ECO:0000313" key="2">
    <source>
        <dbReference type="Proteomes" id="UP000287352"/>
    </source>
</evidence>
<protein>
    <submittedName>
        <fullName evidence="1">Uncharacterized protein</fullName>
    </submittedName>
</protein>
<keyword evidence="2" id="KW-1185">Reference proteome</keyword>
<reference evidence="2" key="1">
    <citation type="submission" date="2018-12" db="EMBL/GenBank/DDBJ databases">
        <title>Tengunoibacter tsumagoiensis gen. nov., sp. nov., Dictyobacter kobayashii sp. nov., D. alpinus sp. nov., and D. joshuensis sp. nov. and description of Dictyobacteraceae fam. nov. within the order Ktedonobacterales isolated from Tengu-no-mugimeshi.</title>
        <authorList>
            <person name="Wang C.M."/>
            <person name="Zheng Y."/>
            <person name="Sakai Y."/>
            <person name="Toyoda A."/>
            <person name="Minakuchi Y."/>
            <person name="Abe K."/>
            <person name="Yokota A."/>
            <person name="Yabe S."/>
        </authorList>
    </citation>
    <scope>NUCLEOTIDE SEQUENCE [LARGE SCALE GENOMIC DNA]</scope>
    <source>
        <strain evidence="2">Uno3</strain>
    </source>
</reference>
<sequence>MNAYLKDWPLVEQVAELTCTMTLRKTGNISREVSTLFPPLTSAEVTPQRLLALILDRAWLVASYVLWYLTKEKGCTMNSTHSGL</sequence>
<organism evidence="1 2">
    <name type="scientific">Tengunoibacter tsumagoiensis</name>
    <dbReference type="NCBI Taxonomy" id="2014871"/>
    <lineage>
        <taxon>Bacteria</taxon>
        <taxon>Bacillati</taxon>
        <taxon>Chloroflexota</taxon>
        <taxon>Ktedonobacteria</taxon>
        <taxon>Ktedonobacterales</taxon>
        <taxon>Dictyobacteraceae</taxon>
        <taxon>Tengunoibacter</taxon>
    </lineage>
</organism>
<dbReference type="EMBL" id="BIFR01000001">
    <property type="protein sequence ID" value="GCE12401.1"/>
    <property type="molecule type" value="Genomic_DNA"/>
</dbReference>
<accession>A0A402A056</accession>
<comment type="caution">
    <text evidence="1">The sequence shown here is derived from an EMBL/GenBank/DDBJ whole genome shotgun (WGS) entry which is preliminary data.</text>
</comment>
<name>A0A402A056_9CHLR</name>
<dbReference type="AlphaFoldDB" id="A0A402A056"/>
<evidence type="ECO:0000313" key="1">
    <source>
        <dbReference type="EMBL" id="GCE12401.1"/>
    </source>
</evidence>